<proteinExistence type="predicted"/>
<organism evidence="2 3">
    <name type="scientific">Cryptosporangium aurantiacum</name>
    <dbReference type="NCBI Taxonomy" id="134849"/>
    <lineage>
        <taxon>Bacteria</taxon>
        <taxon>Bacillati</taxon>
        <taxon>Actinomycetota</taxon>
        <taxon>Actinomycetes</taxon>
        <taxon>Cryptosporangiales</taxon>
        <taxon>Cryptosporangiaceae</taxon>
        <taxon>Cryptosporangium</taxon>
    </lineage>
</organism>
<keyword evidence="1" id="KW-0812">Transmembrane</keyword>
<gene>
    <name evidence="2" type="ORF">SAMN05443668_102223</name>
</gene>
<dbReference type="EMBL" id="FRCS01000002">
    <property type="protein sequence ID" value="SHM93276.1"/>
    <property type="molecule type" value="Genomic_DNA"/>
</dbReference>
<reference evidence="2 3" key="1">
    <citation type="submission" date="2016-11" db="EMBL/GenBank/DDBJ databases">
        <authorList>
            <person name="Jaros S."/>
            <person name="Januszkiewicz K."/>
            <person name="Wedrychowicz H."/>
        </authorList>
    </citation>
    <scope>NUCLEOTIDE SEQUENCE [LARGE SCALE GENOMIC DNA]</scope>
    <source>
        <strain evidence="2 3">DSM 46144</strain>
    </source>
</reference>
<dbReference type="AlphaFoldDB" id="A0A1M7MRX1"/>
<evidence type="ECO:0000313" key="2">
    <source>
        <dbReference type="EMBL" id="SHM93276.1"/>
    </source>
</evidence>
<sequence>MIDQGLATAAIVYVGVLAVGAVVLLALGAWAARSPLNDWAQRRHASRDLRRAAEDFNRTPHPAH</sequence>
<dbReference type="Proteomes" id="UP000184440">
    <property type="component" value="Unassembled WGS sequence"/>
</dbReference>
<feature type="transmembrane region" description="Helical" evidence="1">
    <location>
        <begin position="6"/>
        <end position="32"/>
    </location>
</feature>
<keyword evidence="1" id="KW-0472">Membrane</keyword>
<keyword evidence="3" id="KW-1185">Reference proteome</keyword>
<protein>
    <submittedName>
        <fullName evidence="2">Uncharacterized protein</fullName>
    </submittedName>
</protein>
<evidence type="ECO:0000313" key="3">
    <source>
        <dbReference type="Proteomes" id="UP000184440"/>
    </source>
</evidence>
<dbReference type="STRING" id="134849.SAMN05443668_102223"/>
<evidence type="ECO:0000256" key="1">
    <source>
        <dbReference type="SAM" id="Phobius"/>
    </source>
</evidence>
<name>A0A1M7MRX1_9ACTN</name>
<keyword evidence="1" id="KW-1133">Transmembrane helix</keyword>
<accession>A0A1M7MRX1</accession>
<dbReference type="RefSeq" id="WP_073253577.1">
    <property type="nucleotide sequence ID" value="NZ_FRCS01000002.1"/>
</dbReference>